<protein>
    <recommendedName>
        <fullName evidence="13">C2H2-type domain-containing protein</fullName>
    </recommendedName>
</protein>
<dbReference type="GO" id="GO:0008270">
    <property type="term" value="F:zinc ion binding"/>
    <property type="evidence" value="ECO:0007669"/>
    <property type="project" value="UniProtKB-KW"/>
</dbReference>
<keyword evidence="10" id="KW-0804">Transcription</keyword>
<feature type="domain" description="C2H2-type" evidence="13">
    <location>
        <begin position="244"/>
        <end position="266"/>
    </location>
</feature>
<evidence type="ECO:0000256" key="2">
    <source>
        <dbReference type="ARBA" id="ARBA00022473"/>
    </source>
</evidence>
<keyword evidence="8" id="KW-0805">Transcription regulation</keyword>
<reference evidence="14 15" key="1">
    <citation type="submission" date="2017-06" db="EMBL/GenBank/DDBJ databases">
        <title>A platform for efficient transgenesis in Macrostomum lignano, a flatworm model organism for stem cell research.</title>
        <authorList>
            <person name="Berezikov E."/>
        </authorList>
    </citation>
    <scope>NUCLEOTIDE SEQUENCE [LARGE SCALE GENOMIC DNA]</scope>
    <source>
        <strain evidence="14">DV1</strain>
        <tissue evidence="14">Whole organism</tissue>
    </source>
</reference>
<evidence type="ECO:0000313" key="15">
    <source>
        <dbReference type="Proteomes" id="UP000215902"/>
    </source>
</evidence>
<evidence type="ECO:0000256" key="12">
    <source>
        <dbReference type="SAM" id="MobiDB-lite"/>
    </source>
</evidence>
<keyword evidence="15" id="KW-1185">Reference proteome</keyword>
<dbReference type="PROSITE" id="PS00028">
    <property type="entry name" value="ZINC_FINGER_C2H2_1"/>
    <property type="match status" value="1"/>
</dbReference>
<evidence type="ECO:0000256" key="1">
    <source>
        <dbReference type="ARBA" id="ARBA00007158"/>
    </source>
</evidence>
<dbReference type="OrthoDB" id="5815793at2759"/>
<keyword evidence="6" id="KW-0863">Zinc-finger</keyword>
<dbReference type="AlphaFoldDB" id="A0A267EDC6"/>
<comment type="similarity">
    <text evidence="1">Belongs to the teashirt C2H2-type zinc-finger protein family.</text>
</comment>
<dbReference type="GO" id="GO:0005634">
    <property type="term" value="C:nucleus"/>
    <property type="evidence" value="ECO:0007669"/>
    <property type="project" value="TreeGrafter"/>
</dbReference>
<keyword evidence="2" id="KW-0217">Developmental protein</keyword>
<organism evidence="14 15">
    <name type="scientific">Macrostomum lignano</name>
    <dbReference type="NCBI Taxonomy" id="282301"/>
    <lineage>
        <taxon>Eukaryota</taxon>
        <taxon>Metazoa</taxon>
        <taxon>Spiralia</taxon>
        <taxon>Lophotrochozoa</taxon>
        <taxon>Platyhelminthes</taxon>
        <taxon>Rhabditophora</taxon>
        <taxon>Macrostomorpha</taxon>
        <taxon>Macrostomida</taxon>
        <taxon>Macrostomidae</taxon>
        <taxon>Macrostomum</taxon>
    </lineage>
</organism>
<keyword evidence="11" id="KW-0539">Nucleus</keyword>
<dbReference type="PANTHER" id="PTHR12487">
    <property type="entry name" value="TEASHIRT-RELATED"/>
    <property type="match status" value="1"/>
</dbReference>
<evidence type="ECO:0000256" key="11">
    <source>
        <dbReference type="ARBA" id="ARBA00023242"/>
    </source>
</evidence>
<keyword evidence="7" id="KW-0862">Zinc</keyword>
<dbReference type="InterPro" id="IPR027008">
    <property type="entry name" value="Teashirt_fam"/>
</dbReference>
<feature type="region of interest" description="Disordered" evidence="12">
    <location>
        <begin position="1"/>
        <end position="25"/>
    </location>
</feature>
<sequence length="507" mass="52932">MIANQQCQKRPVPQPLSPAGSDGVVHQAATRISSCVPPKKRPRLPESPECSECFAVASPPLDLTAKPLPTPSLTPDLSPLLAAHQHSQLMLQLNPPSSAVGPSADSQWQAAAAAAAMYAQCLTSYLSSIMPPPPPPRLLPPAPPPLPTPVAESARLSSGETDFRCSCGRRFANLVGLTVHMRAAGHGDFSASTDALAASAAVVEPPPRPPKTTTPPAREQPKLVRGQDMWINSETEQTREILRCIRCRQSFRTLPELTMHMVRSRHYAEIISSAADPAAAASGPAAALKPAAPPPAPASLSKPQPRDSPKQPAYICPDLLAPSGPKTPAGLGSGDSNPLYCLQRLVDKTAGFSEAPASSTAAAAAASPSAASTSSTSEAASVMAIASEDPAAAFDEPAAAQASPSPPTPQQQQQQQQQQSQTKKKIRCQFCSRPFANKGQVRLHVSKGKCPGGSGGSSRGGRGSAALQQQQQQQQHQQQPQSSLAFFEYFFGAGAAAAAAGSKPIWW</sequence>
<feature type="region of interest" description="Disordered" evidence="12">
    <location>
        <begin position="285"/>
        <end position="332"/>
    </location>
</feature>
<dbReference type="InterPro" id="IPR013087">
    <property type="entry name" value="Znf_C2H2_type"/>
</dbReference>
<evidence type="ECO:0000256" key="10">
    <source>
        <dbReference type="ARBA" id="ARBA00023163"/>
    </source>
</evidence>
<feature type="region of interest" description="Disordered" evidence="12">
    <location>
        <begin position="200"/>
        <end position="219"/>
    </location>
</feature>
<feature type="compositionally biased region" description="Gly residues" evidence="12">
    <location>
        <begin position="450"/>
        <end position="463"/>
    </location>
</feature>
<dbReference type="Proteomes" id="UP000215902">
    <property type="component" value="Unassembled WGS sequence"/>
</dbReference>
<dbReference type="GO" id="GO:0000981">
    <property type="term" value="F:DNA-binding transcription factor activity, RNA polymerase II-specific"/>
    <property type="evidence" value="ECO:0007669"/>
    <property type="project" value="TreeGrafter"/>
</dbReference>
<feature type="region of interest" description="Disordered" evidence="12">
    <location>
        <begin position="442"/>
        <end position="480"/>
    </location>
</feature>
<evidence type="ECO:0000256" key="6">
    <source>
        <dbReference type="ARBA" id="ARBA00022771"/>
    </source>
</evidence>
<keyword evidence="3" id="KW-0678">Repressor</keyword>
<name>A0A267EDC6_9PLAT</name>
<evidence type="ECO:0000256" key="7">
    <source>
        <dbReference type="ARBA" id="ARBA00022833"/>
    </source>
</evidence>
<evidence type="ECO:0000256" key="5">
    <source>
        <dbReference type="ARBA" id="ARBA00022737"/>
    </source>
</evidence>
<feature type="region of interest" description="Disordered" evidence="12">
    <location>
        <begin position="394"/>
        <end position="421"/>
    </location>
</feature>
<gene>
    <name evidence="14" type="ORF">BOX15_Mlig007734g2</name>
</gene>
<proteinExistence type="inferred from homology"/>
<evidence type="ECO:0000313" key="14">
    <source>
        <dbReference type="EMBL" id="PAA58867.1"/>
    </source>
</evidence>
<dbReference type="GO" id="GO:0003677">
    <property type="term" value="F:DNA binding"/>
    <property type="evidence" value="ECO:0007669"/>
    <property type="project" value="UniProtKB-KW"/>
</dbReference>
<dbReference type="SMART" id="SM00355">
    <property type="entry name" value="ZnF_C2H2"/>
    <property type="match status" value="3"/>
</dbReference>
<feature type="compositionally biased region" description="Low complexity" evidence="12">
    <location>
        <begin position="410"/>
        <end position="421"/>
    </location>
</feature>
<evidence type="ECO:0000256" key="8">
    <source>
        <dbReference type="ARBA" id="ARBA00023015"/>
    </source>
</evidence>
<feature type="compositionally biased region" description="Low complexity" evidence="12">
    <location>
        <begin position="468"/>
        <end position="480"/>
    </location>
</feature>
<feature type="compositionally biased region" description="Pro residues" evidence="12">
    <location>
        <begin position="204"/>
        <end position="213"/>
    </location>
</feature>
<keyword evidence="9" id="KW-0238">DNA-binding</keyword>
<dbReference type="STRING" id="282301.A0A267EDC6"/>
<dbReference type="PANTHER" id="PTHR12487:SF7">
    <property type="entry name" value="PROTEIN TEASHIRT-RELATED"/>
    <property type="match status" value="1"/>
</dbReference>
<feature type="compositionally biased region" description="Low complexity" evidence="12">
    <location>
        <begin position="394"/>
        <end position="403"/>
    </location>
</feature>
<evidence type="ECO:0000259" key="13">
    <source>
        <dbReference type="PROSITE" id="PS00028"/>
    </source>
</evidence>
<evidence type="ECO:0000256" key="4">
    <source>
        <dbReference type="ARBA" id="ARBA00022723"/>
    </source>
</evidence>
<keyword evidence="4" id="KW-0479">Metal-binding</keyword>
<dbReference type="EMBL" id="NIVC01002324">
    <property type="protein sequence ID" value="PAA58867.1"/>
    <property type="molecule type" value="Genomic_DNA"/>
</dbReference>
<comment type="caution">
    <text evidence="14">The sequence shown here is derived from an EMBL/GenBank/DDBJ whole genome shotgun (WGS) entry which is preliminary data.</text>
</comment>
<accession>A0A267EDC6</accession>
<evidence type="ECO:0000256" key="3">
    <source>
        <dbReference type="ARBA" id="ARBA00022491"/>
    </source>
</evidence>
<evidence type="ECO:0000256" key="9">
    <source>
        <dbReference type="ARBA" id="ARBA00023125"/>
    </source>
</evidence>
<keyword evidence="5" id="KW-0677">Repeat</keyword>